<keyword evidence="2" id="KW-0732">Signal</keyword>
<evidence type="ECO:0000313" key="3">
    <source>
        <dbReference type="EMBL" id="TWW63404.1"/>
    </source>
</evidence>
<accession>A0A5C6N7C2</accession>
<feature type="compositionally biased region" description="Acidic residues" evidence="1">
    <location>
        <begin position="76"/>
        <end position="99"/>
    </location>
</feature>
<dbReference type="AlphaFoldDB" id="A0A5C6N7C2"/>
<proteinExistence type="predicted"/>
<organism evidence="3 4">
    <name type="scientific">Takifugu flavidus</name>
    <name type="common">sansaifugu</name>
    <dbReference type="NCBI Taxonomy" id="433684"/>
    <lineage>
        <taxon>Eukaryota</taxon>
        <taxon>Metazoa</taxon>
        <taxon>Chordata</taxon>
        <taxon>Craniata</taxon>
        <taxon>Vertebrata</taxon>
        <taxon>Euteleostomi</taxon>
        <taxon>Actinopterygii</taxon>
        <taxon>Neopterygii</taxon>
        <taxon>Teleostei</taxon>
        <taxon>Neoteleostei</taxon>
        <taxon>Acanthomorphata</taxon>
        <taxon>Eupercaria</taxon>
        <taxon>Tetraodontiformes</taxon>
        <taxon>Tetradontoidea</taxon>
        <taxon>Tetraodontidae</taxon>
        <taxon>Takifugu</taxon>
    </lineage>
</organism>
<feature type="chain" id="PRO_5023043373" evidence="2">
    <location>
        <begin position="22"/>
        <end position="125"/>
    </location>
</feature>
<comment type="caution">
    <text evidence="3">The sequence shown here is derived from an EMBL/GenBank/DDBJ whole genome shotgun (WGS) entry which is preliminary data.</text>
</comment>
<evidence type="ECO:0000256" key="2">
    <source>
        <dbReference type="SAM" id="SignalP"/>
    </source>
</evidence>
<feature type="compositionally biased region" description="Acidic residues" evidence="1">
    <location>
        <begin position="115"/>
        <end position="125"/>
    </location>
</feature>
<feature type="signal peptide" evidence="2">
    <location>
        <begin position="1"/>
        <end position="21"/>
    </location>
</feature>
<gene>
    <name evidence="3" type="ORF">D4764_03G0004120</name>
</gene>
<feature type="region of interest" description="Disordered" evidence="1">
    <location>
        <begin position="72"/>
        <end position="125"/>
    </location>
</feature>
<name>A0A5C6N7C2_9TELE</name>
<protein>
    <submittedName>
        <fullName evidence="3">Uncharacterized protein</fullName>
    </submittedName>
</protein>
<reference evidence="3 4" key="1">
    <citation type="submission" date="2019-04" db="EMBL/GenBank/DDBJ databases">
        <title>Chromosome genome assembly for Takifugu flavidus.</title>
        <authorList>
            <person name="Xiao S."/>
        </authorList>
    </citation>
    <scope>NUCLEOTIDE SEQUENCE [LARGE SCALE GENOMIC DNA]</scope>
    <source>
        <strain evidence="3">HTHZ2018</strain>
        <tissue evidence="3">Muscle</tissue>
    </source>
</reference>
<evidence type="ECO:0000313" key="4">
    <source>
        <dbReference type="Proteomes" id="UP000324091"/>
    </source>
</evidence>
<dbReference type="EMBL" id="RHFK02000016">
    <property type="protein sequence ID" value="TWW63404.1"/>
    <property type="molecule type" value="Genomic_DNA"/>
</dbReference>
<evidence type="ECO:0000256" key="1">
    <source>
        <dbReference type="SAM" id="MobiDB-lite"/>
    </source>
</evidence>
<sequence>MKVHILLLMFGFVTMFESASGFGLLHKGIEAAGETLKNLQNNAHNIVKALLHDLGVPDEEVEGVSDEIEDVKKDLEEEEEESVAESTGETEEEVEEEAEPEAKEADVSVAGANEAVEDATHEEDE</sequence>
<keyword evidence="4" id="KW-1185">Reference proteome</keyword>
<dbReference type="Proteomes" id="UP000324091">
    <property type="component" value="Chromosome 3"/>
</dbReference>